<keyword evidence="3" id="KW-1185">Reference proteome</keyword>
<evidence type="ECO:0000256" key="1">
    <source>
        <dbReference type="SAM" id="Phobius"/>
    </source>
</evidence>
<comment type="caution">
    <text evidence="2">The sequence shown here is derived from an EMBL/GenBank/DDBJ whole genome shotgun (WGS) entry which is preliminary data.</text>
</comment>
<keyword evidence="1" id="KW-0812">Transmembrane</keyword>
<keyword evidence="1" id="KW-1133">Transmembrane helix</keyword>
<evidence type="ECO:0000313" key="2">
    <source>
        <dbReference type="EMBL" id="MBB6430861.1"/>
    </source>
</evidence>
<feature type="transmembrane region" description="Helical" evidence="1">
    <location>
        <begin position="12"/>
        <end position="36"/>
    </location>
</feature>
<evidence type="ECO:0000313" key="3">
    <source>
        <dbReference type="Proteomes" id="UP000541810"/>
    </source>
</evidence>
<proteinExistence type="predicted"/>
<keyword evidence="1" id="KW-0472">Membrane</keyword>
<sequence length="216" mass="23744">MPPKDSIIPSPVLRSAVIAAVMLSLLGGSLALAWAMTGAPLTPPTVPMAPTVSVAGATLTLPAAWELESTVAQEDNPVLQWTFTNQSYPSQRLRVIRFASTQQADPGIVLGNMVVPQLVAGSRPILQPDSPWYRYDRSDTEMGDSTDVIFSTQRLALGQTPPQLHAVRMLSPDEQNFWVFQLTDQVAAEHWHRDLELLHMDQLRRLLNGFAYESGS</sequence>
<reference evidence="2 3" key="1">
    <citation type="submission" date="2020-08" db="EMBL/GenBank/DDBJ databases">
        <title>Genomic Encyclopedia of Type Strains, Phase IV (KMG-IV): sequencing the most valuable type-strain genomes for metagenomic binning, comparative biology and taxonomic classification.</title>
        <authorList>
            <person name="Goeker M."/>
        </authorList>
    </citation>
    <scope>NUCLEOTIDE SEQUENCE [LARGE SCALE GENOMIC DNA]</scope>
    <source>
        <strain evidence="2 3">DSM 103725</strain>
    </source>
</reference>
<protein>
    <submittedName>
        <fullName evidence="2">Uncharacterized protein</fullName>
    </submittedName>
</protein>
<organism evidence="2 3">
    <name type="scientific">Algisphaera agarilytica</name>
    <dbReference type="NCBI Taxonomy" id="1385975"/>
    <lineage>
        <taxon>Bacteria</taxon>
        <taxon>Pseudomonadati</taxon>
        <taxon>Planctomycetota</taxon>
        <taxon>Phycisphaerae</taxon>
        <taxon>Phycisphaerales</taxon>
        <taxon>Phycisphaeraceae</taxon>
        <taxon>Algisphaera</taxon>
    </lineage>
</organism>
<gene>
    <name evidence="2" type="ORF">HNQ40_002667</name>
</gene>
<dbReference type="AlphaFoldDB" id="A0A7X0LLP9"/>
<dbReference type="EMBL" id="JACHGY010000001">
    <property type="protein sequence ID" value="MBB6430861.1"/>
    <property type="molecule type" value="Genomic_DNA"/>
</dbReference>
<dbReference type="Proteomes" id="UP000541810">
    <property type="component" value="Unassembled WGS sequence"/>
</dbReference>
<name>A0A7X0LLP9_9BACT</name>
<accession>A0A7X0LLP9</accession>
<dbReference type="RefSeq" id="WP_184678354.1">
    <property type="nucleotide sequence ID" value="NZ_JACHGY010000001.1"/>
</dbReference>